<dbReference type="Pfam" id="PF13585">
    <property type="entry name" value="CHU_C"/>
    <property type="match status" value="1"/>
</dbReference>
<dbReference type="Proteomes" id="UP000322791">
    <property type="component" value="Unassembled WGS sequence"/>
</dbReference>
<dbReference type="NCBIfam" id="TIGR04131">
    <property type="entry name" value="Bac_Flav_CTERM"/>
    <property type="match status" value="1"/>
</dbReference>
<gene>
    <name evidence="2" type="ORF">FY528_17670</name>
</gene>
<keyword evidence="1" id="KW-0732">Signal</keyword>
<dbReference type="EMBL" id="VTHL01000023">
    <property type="protein sequence ID" value="TYZ06517.1"/>
    <property type="molecule type" value="Genomic_DNA"/>
</dbReference>
<comment type="caution">
    <text evidence="2">The sequence shown here is derived from an EMBL/GenBank/DDBJ whole genome shotgun (WGS) entry which is preliminary data.</text>
</comment>
<proteinExistence type="predicted"/>
<feature type="signal peptide" evidence="1">
    <location>
        <begin position="1"/>
        <end position="30"/>
    </location>
</feature>
<name>A0A5D6UTS9_9BACT</name>
<evidence type="ECO:0000313" key="2">
    <source>
        <dbReference type="EMBL" id="TYZ06517.1"/>
    </source>
</evidence>
<protein>
    <submittedName>
        <fullName evidence="2">Gliding motility-associated C-terminal domain-containing protein</fullName>
    </submittedName>
</protein>
<keyword evidence="3" id="KW-1185">Reference proteome</keyword>
<dbReference type="AlphaFoldDB" id="A0A5D6UTS9"/>
<feature type="chain" id="PRO_5022722829" evidence="1">
    <location>
        <begin position="31"/>
        <end position="962"/>
    </location>
</feature>
<dbReference type="InterPro" id="IPR026341">
    <property type="entry name" value="T9SS_type_B"/>
</dbReference>
<organism evidence="2 3">
    <name type="scientific">Hymenobacter lutimineralis</name>
    <dbReference type="NCBI Taxonomy" id="2606448"/>
    <lineage>
        <taxon>Bacteria</taxon>
        <taxon>Pseudomonadati</taxon>
        <taxon>Bacteroidota</taxon>
        <taxon>Cytophagia</taxon>
        <taxon>Cytophagales</taxon>
        <taxon>Hymenobacteraceae</taxon>
        <taxon>Hymenobacter</taxon>
    </lineage>
</organism>
<accession>A0A5D6UTS9</accession>
<reference evidence="2 3" key="1">
    <citation type="submission" date="2019-08" db="EMBL/GenBank/DDBJ databases">
        <authorList>
            <person name="Seo M.-J."/>
        </authorList>
    </citation>
    <scope>NUCLEOTIDE SEQUENCE [LARGE SCALE GENOMIC DNA]</scope>
    <source>
        <strain evidence="2 3">KIGAM108</strain>
    </source>
</reference>
<evidence type="ECO:0000313" key="3">
    <source>
        <dbReference type="Proteomes" id="UP000322791"/>
    </source>
</evidence>
<evidence type="ECO:0000256" key="1">
    <source>
        <dbReference type="SAM" id="SignalP"/>
    </source>
</evidence>
<sequence length="962" mass="106426">MTIRLFHHLKKRKVLYYLLLLLFSTHVAQATHIVGGEMDLRHTVFNYYELTLNLYFDDINGSPDAYDYGLTAAIYAKRTNKIVQRVILPRTQDTFVAYTNPACEASSLRTRHLVYNAQVELTETYYADPAGYYVVVERCCRNGTINNIEEPGNAGQTFYLEFPAIVRDGEPFYNSSPHVFPPLSDYACKGELFYYDFAGTDPDGDSLVYEMATPLNGHATYDDPIPQLPGPAPYSLIRWLPGFSTEQQIPGNPALNIDRQTGRLQVRPSQLGLFVFSIRCSEYRDGVKIGEVRRDFQLKVISCPDNQKPNLTARLPGQTRAYQPGRDTLRLALDQDRCVPLRFTDPDAASRLTLSLHPVNFTGGLPTLTLKQGTVRTTGQPDTLASQLCFAECIDTQGKVYLLDVVVADNGCSLPKRDTVRIAFIGTGPPNAPPTLTTTAKQPLKVRAGTWVTFDLLATDPDGDAVTLTMRGKDFGADWRKAELTQTPGKGQIKGTFRWQVPCPERYYKKYAFIFEATTTYCDRPETARVEVVIDIDDSNVPPKVMTTAPTTRPLVVHPGQLLSFQVVGTDADQDTVDLWANVRGYPASSSAELLWERKAGRSEGTYNWQAPCIEQDSVLYHVGFYASSLFCNYAPYDTVSVPVLVIRNNAPPVLTSTAGPAPLRVRPGQLLSFDLLAVDPDSNAVTLTWAGQGFSPADVGAQLTQQAHGAQQQGRFRWQVPCPVAGKSRYEFEFTATDVPCGEVKTAHLRVPVQIEDTNSPPTLSSSLFAAAPAPLLLRQLPGTTLEATLTGLDLDQDPLTLTARGVGFDLATAGMHFTAQNGTGQAAGTFRWDARCTEEFPEGYEVVFEVQEAGCQPQPRQQTVRFVVADPEPQAFVPPNIFTPNHDGQNEVFTLPMLPADICAQRFASIKVFNRWGKQVYASTDRGFSWDGGGLPGGVYFYLIDFVNRPQFKGYVTIAY</sequence>